<proteinExistence type="predicted"/>
<evidence type="ECO:0000313" key="2">
    <source>
        <dbReference type="EMBL" id="SPH17900.1"/>
    </source>
</evidence>
<keyword evidence="3" id="KW-1185">Reference proteome</keyword>
<evidence type="ECO:0008006" key="4">
    <source>
        <dbReference type="Google" id="ProtNLM"/>
    </source>
</evidence>
<organism evidence="2 3">
    <name type="scientific">Albidovulum aquaemixtae</name>
    <dbReference type="NCBI Taxonomy" id="1542388"/>
    <lineage>
        <taxon>Bacteria</taxon>
        <taxon>Pseudomonadati</taxon>
        <taxon>Pseudomonadota</taxon>
        <taxon>Alphaproteobacteria</taxon>
        <taxon>Rhodobacterales</taxon>
        <taxon>Paracoccaceae</taxon>
        <taxon>Albidovulum</taxon>
    </lineage>
</organism>
<accession>A0A2R8B5W4</accession>
<dbReference type="AlphaFoldDB" id="A0A2R8B5W4"/>
<protein>
    <recommendedName>
        <fullName evidence="4">Multidrug transporter</fullName>
    </recommendedName>
</protein>
<gene>
    <name evidence="2" type="ORF">DEA8626_01428</name>
</gene>
<evidence type="ECO:0000256" key="1">
    <source>
        <dbReference type="SAM" id="MobiDB-lite"/>
    </source>
</evidence>
<reference evidence="2 3" key="1">
    <citation type="submission" date="2018-03" db="EMBL/GenBank/DDBJ databases">
        <authorList>
            <person name="Keele B.F."/>
        </authorList>
    </citation>
    <scope>NUCLEOTIDE SEQUENCE [LARGE SCALE GENOMIC DNA]</scope>
    <source>
        <strain evidence="2 3">CECT 8626</strain>
    </source>
</reference>
<sequence>MAKKQSHTDYRSSTTGKFVKKSYADKHPNTTQKESIPNPGRGDTGRGKKK</sequence>
<evidence type="ECO:0000313" key="3">
    <source>
        <dbReference type="Proteomes" id="UP000244924"/>
    </source>
</evidence>
<feature type="compositionally biased region" description="Basic and acidic residues" evidence="1">
    <location>
        <begin position="1"/>
        <end position="10"/>
    </location>
</feature>
<name>A0A2R8B5W4_9RHOB</name>
<dbReference type="Proteomes" id="UP000244924">
    <property type="component" value="Unassembled WGS sequence"/>
</dbReference>
<dbReference type="EMBL" id="OMOQ01000001">
    <property type="protein sequence ID" value="SPH17900.1"/>
    <property type="molecule type" value="Genomic_DNA"/>
</dbReference>
<dbReference type="RefSeq" id="WP_181366377.1">
    <property type="nucleotide sequence ID" value="NZ_OMOQ01000001.1"/>
</dbReference>
<feature type="region of interest" description="Disordered" evidence="1">
    <location>
        <begin position="1"/>
        <end position="50"/>
    </location>
</feature>